<dbReference type="GO" id="GO:0046513">
    <property type="term" value="P:ceramide biosynthetic process"/>
    <property type="evidence" value="ECO:0007669"/>
    <property type="project" value="TreeGrafter"/>
</dbReference>
<dbReference type="Pfam" id="PF14360">
    <property type="entry name" value="PAP2_C"/>
    <property type="match status" value="1"/>
</dbReference>
<dbReference type="GO" id="GO:0047493">
    <property type="term" value="F:ceramide cholinephosphotransferase activity"/>
    <property type="evidence" value="ECO:0007669"/>
    <property type="project" value="TreeGrafter"/>
</dbReference>
<dbReference type="GO" id="GO:0005789">
    <property type="term" value="C:endoplasmic reticulum membrane"/>
    <property type="evidence" value="ECO:0007669"/>
    <property type="project" value="TreeGrafter"/>
</dbReference>
<evidence type="ECO:0000256" key="8">
    <source>
        <dbReference type="ARBA" id="ARBA00023136"/>
    </source>
</evidence>
<dbReference type="OMA" id="DIIMICF"/>
<dbReference type="VEuPathDB" id="AmoebaDB:EHI5A_058460"/>
<dbReference type="InterPro" id="IPR045221">
    <property type="entry name" value="Sphingomyelin_synth-like"/>
</dbReference>
<keyword evidence="3" id="KW-0808">Transferase</keyword>
<keyword evidence="4 9" id="KW-0812">Transmembrane</keyword>
<dbReference type="PANTHER" id="PTHR21290">
    <property type="entry name" value="SPHINGOMYELIN SYNTHETASE"/>
    <property type="match status" value="1"/>
</dbReference>
<keyword evidence="6 9" id="KW-1133">Transmembrane helix</keyword>
<comment type="caution">
    <text evidence="11">The sequence shown here is derived from an EMBL/GenBank/DDBJ whole genome shotgun (WGS) entry which is preliminary data.</text>
</comment>
<reference evidence="11 12" key="1">
    <citation type="submission" date="2016-05" db="EMBL/GenBank/DDBJ databases">
        <title>First whole genome sequencing of Entamoeba histolytica HM1:IMSS-clone-6.</title>
        <authorList>
            <person name="Mukherjee Avik.K."/>
            <person name="Izumyama S."/>
            <person name="Nakada-Tsukui K."/>
            <person name="Nozaki T."/>
        </authorList>
    </citation>
    <scope>NUCLEOTIDE SEQUENCE [LARGE SCALE GENOMIC DNA]</scope>
    <source>
        <strain evidence="11 12">HM1:IMSS clone 6</strain>
    </source>
</reference>
<feature type="transmembrane region" description="Helical" evidence="9">
    <location>
        <begin position="53"/>
        <end position="73"/>
    </location>
</feature>
<evidence type="ECO:0000256" key="7">
    <source>
        <dbReference type="ARBA" id="ARBA00023098"/>
    </source>
</evidence>
<evidence type="ECO:0000256" key="9">
    <source>
        <dbReference type="SAM" id="Phobius"/>
    </source>
</evidence>
<dbReference type="PANTHER" id="PTHR21290:SF25">
    <property type="entry name" value="SPHINGOMYELIN SYNTHASE-RELATED PROTEIN 1"/>
    <property type="match status" value="1"/>
</dbReference>
<comment type="subcellular location">
    <subcellularLocation>
        <location evidence="1">Membrane</location>
        <topology evidence="1">Multi-pass membrane protein</topology>
    </subcellularLocation>
</comment>
<evidence type="ECO:0000256" key="1">
    <source>
        <dbReference type="ARBA" id="ARBA00004141"/>
    </source>
</evidence>
<dbReference type="AlphaFoldDB" id="A0A5K1V6T6"/>
<evidence type="ECO:0000256" key="6">
    <source>
        <dbReference type="ARBA" id="ARBA00022989"/>
    </source>
</evidence>
<evidence type="ECO:0000313" key="11">
    <source>
        <dbReference type="EMBL" id="GAT92501.1"/>
    </source>
</evidence>
<feature type="transmembrane region" description="Helical" evidence="9">
    <location>
        <begin position="239"/>
        <end position="259"/>
    </location>
</feature>
<evidence type="ECO:0000259" key="10">
    <source>
        <dbReference type="Pfam" id="PF14360"/>
    </source>
</evidence>
<evidence type="ECO:0000313" key="12">
    <source>
        <dbReference type="Proteomes" id="UP000078387"/>
    </source>
</evidence>
<evidence type="ECO:0000256" key="5">
    <source>
        <dbReference type="ARBA" id="ARBA00022919"/>
    </source>
</evidence>
<feature type="transmembrane region" description="Helical" evidence="9">
    <location>
        <begin position="217"/>
        <end position="233"/>
    </location>
</feature>
<name>A0A5K1V6T6_ENTHI</name>
<gene>
    <name evidence="11" type="ORF">CL6EHI_092670</name>
</gene>
<dbReference type="VEuPathDB" id="AmoebaDB:KM1_173250"/>
<sequence length="301" mass="35705">MNRITGTLLLIPREQYPQGIRANLNETYNSIMKVIRHYDQWKVMIKNFFHSQLFWGIISMIICGYWNSVFQIYADSIAGFWKYKHQPFILMDIFFDILPYIQSNKISDLYLKYCIIITIIRFLFTPLRSIILRRYCFIQAVIFLFRGFSVFATLLPNPMNSCKSNVIGNPFVEGFYVMLGYHHTCADLLFSGHTANLTLCAFIWEYYSEKVPFFNPLIERICAWIIAFIGYFIFLSNHFHYSCDVFIGFIVASLLFNLYHTYIKTISTRNNFFNSFLRWFEEDSLEIPKLVRLASKKTLLQ</sequence>
<organism evidence="11 12">
    <name type="scientific">Entamoeba histolytica</name>
    <dbReference type="NCBI Taxonomy" id="5759"/>
    <lineage>
        <taxon>Eukaryota</taxon>
        <taxon>Amoebozoa</taxon>
        <taxon>Evosea</taxon>
        <taxon>Archamoebae</taxon>
        <taxon>Mastigamoebida</taxon>
        <taxon>Entamoebidae</taxon>
        <taxon>Entamoeba</taxon>
    </lineage>
</organism>
<accession>A0A5K1V6T6</accession>
<dbReference type="EMBL" id="BDEQ01000001">
    <property type="protein sequence ID" value="GAT92501.1"/>
    <property type="molecule type" value="Genomic_DNA"/>
</dbReference>
<keyword evidence="5" id="KW-0746">Sphingolipid metabolism</keyword>
<dbReference type="VEuPathDB" id="AmoebaDB:EHI_092670"/>
<dbReference type="InterPro" id="IPR025749">
    <property type="entry name" value="Sphingomyelin_synth-like_dom"/>
</dbReference>
<dbReference type="VEuPathDB" id="AmoebaDB:EHI7A_094360"/>
<feature type="transmembrane region" description="Helical" evidence="9">
    <location>
        <begin position="137"/>
        <end position="155"/>
    </location>
</feature>
<evidence type="ECO:0000256" key="3">
    <source>
        <dbReference type="ARBA" id="ARBA00022679"/>
    </source>
</evidence>
<keyword evidence="8 9" id="KW-0472">Membrane</keyword>
<evidence type="ECO:0000256" key="4">
    <source>
        <dbReference type="ARBA" id="ARBA00022692"/>
    </source>
</evidence>
<evidence type="ECO:0000256" key="2">
    <source>
        <dbReference type="ARBA" id="ARBA00005441"/>
    </source>
</evidence>
<dbReference type="Proteomes" id="UP000078387">
    <property type="component" value="Unassembled WGS sequence"/>
</dbReference>
<feature type="domain" description="Sphingomyelin synthase-like" evidence="10">
    <location>
        <begin position="184"/>
        <end position="261"/>
    </location>
</feature>
<dbReference type="VEuPathDB" id="AmoebaDB:EHI8A_097820"/>
<dbReference type="GO" id="GO:0000139">
    <property type="term" value="C:Golgi membrane"/>
    <property type="evidence" value="ECO:0007669"/>
    <property type="project" value="TreeGrafter"/>
</dbReference>
<dbReference type="GO" id="GO:0033188">
    <property type="term" value="F:sphingomyelin synthase activity"/>
    <property type="evidence" value="ECO:0007669"/>
    <property type="project" value="TreeGrafter"/>
</dbReference>
<protein>
    <submittedName>
        <fullName evidence="11">Hypothetical membrane-spanning protein</fullName>
    </submittedName>
</protein>
<comment type="similarity">
    <text evidence="2">Belongs to the sphingomyelin synthase family.</text>
</comment>
<keyword evidence="7" id="KW-0443">Lipid metabolism</keyword>
<proteinExistence type="inferred from homology"/>
<dbReference type="GO" id="GO:0005886">
    <property type="term" value="C:plasma membrane"/>
    <property type="evidence" value="ECO:0007669"/>
    <property type="project" value="TreeGrafter"/>
</dbReference>
<feature type="transmembrane region" description="Helical" evidence="9">
    <location>
        <begin position="113"/>
        <end position="131"/>
    </location>
</feature>